<name>A0ABS2JLP0_9GAMM</name>
<proteinExistence type="predicted"/>
<keyword evidence="2" id="KW-1185">Reference proteome</keyword>
<evidence type="ECO:0000313" key="2">
    <source>
        <dbReference type="Proteomes" id="UP001430065"/>
    </source>
</evidence>
<dbReference type="Proteomes" id="UP001430065">
    <property type="component" value="Unassembled WGS sequence"/>
</dbReference>
<comment type="caution">
    <text evidence="1">The sequence shown here is derived from an EMBL/GenBank/DDBJ whole genome shotgun (WGS) entry which is preliminary data.</text>
</comment>
<sequence length="85" mass="9659">MIDRKLRPLEWSDVMYELTDALEHLDKLVKDIDQTPDYDQDTFRIDLGHVYAHLNRAWSSSKGDTEEAVGRDAASAFPAALRPIG</sequence>
<accession>A0ABS2JLP0</accession>
<dbReference type="RefSeq" id="WP_204634412.1">
    <property type="nucleotide sequence ID" value="NZ_JADIKC010000001.1"/>
</dbReference>
<protein>
    <submittedName>
        <fullName evidence="1">Uncharacterized protein</fullName>
    </submittedName>
</protein>
<reference evidence="1 2" key="1">
    <citation type="submission" date="2020-10" db="EMBL/GenBank/DDBJ databases">
        <title>Phylogeny of dyella-like bacteria.</title>
        <authorList>
            <person name="Fu J."/>
        </authorList>
    </citation>
    <scope>NUCLEOTIDE SEQUENCE [LARGE SCALE GENOMIC DNA]</scope>
    <source>
        <strain evidence="1 2">THG-B117</strain>
    </source>
</reference>
<evidence type="ECO:0000313" key="1">
    <source>
        <dbReference type="EMBL" id="MBM7119956.1"/>
    </source>
</evidence>
<organism evidence="1 2">
    <name type="scientific">Dyella kyungheensis</name>
    <dbReference type="NCBI Taxonomy" id="1242174"/>
    <lineage>
        <taxon>Bacteria</taxon>
        <taxon>Pseudomonadati</taxon>
        <taxon>Pseudomonadota</taxon>
        <taxon>Gammaproteobacteria</taxon>
        <taxon>Lysobacterales</taxon>
        <taxon>Rhodanobacteraceae</taxon>
        <taxon>Dyella</taxon>
    </lineage>
</organism>
<gene>
    <name evidence="1" type="ORF">ISP20_02180</name>
</gene>
<dbReference type="EMBL" id="JADIKC010000001">
    <property type="protein sequence ID" value="MBM7119956.1"/>
    <property type="molecule type" value="Genomic_DNA"/>
</dbReference>